<proteinExistence type="predicted"/>
<dbReference type="EMBL" id="BARU01046628">
    <property type="protein sequence ID" value="GAH91983.1"/>
    <property type="molecule type" value="Genomic_DNA"/>
</dbReference>
<gene>
    <name evidence="1" type="ORF">S03H2_70244</name>
</gene>
<protein>
    <submittedName>
        <fullName evidence="1">Uncharacterized protein</fullName>
    </submittedName>
</protein>
<evidence type="ECO:0000313" key="1">
    <source>
        <dbReference type="EMBL" id="GAH91983.1"/>
    </source>
</evidence>
<comment type="caution">
    <text evidence="1">The sequence shown here is derived from an EMBL/GenBank/DDBJ whole genome shotgun (WGS) entry which is preliminary data.</text>
</comment>
<accession>X1LCZ1</accession>
<organism evidence="1">
    <name type="scientific">marine sediment metagenome</name>
    <dbReference type="NCBI Taxonomy" id="412755"/>
    <lineage>
        <taxon>unclassified sequences</taxon>
        <taxon>metagenomes</taxon>
        <taxon>ecological metagenomes</taxon>
    </lineage>
</organism>
<reference evidence="1" key="1">
    <citation type="journal article" date="2014" name="Front. Microbiol.">
        <title>High frequency of phylogenetically diverse reductive dehalogenase-homologous genes in deep subseafloor sedimentary metagenomes.</title>
        <authorList>
            <person name="Kawai M."/>
            <person name="Futagami T."/>
            <person name="Toyoda A."/>
            <person name="Takaki Y."/>
            <person name="Nishi S."/>
            <person name="Hori S."/>
            <person name="Arai W."/>
            <person name="Tsubouchi T."/>
            <person name="Morono Y."/>
            <person name="Uchiyama I."/>
            <person name="Ito T."/>
            <person name="Fujiyama A."/>
            <person name="Inagaki F."/>
            <person name="Takami H."/>
        </authorList>
    </citation>
    <scope>NUCLEOTIDE SEQUENCE</scope>
    <source>
        <strain evidence="1">Expedition CK06-06</strain>
    </source>
</reference>
<feature type="non-terminal residue" evidence="1">
    <location>
        <position position="1"/>
    </location>
</feature>
<name>X1LCZ1_9ZZZZ</name>
<sequence length="120" mass="14041">RDFINPLMKKTELTIYALELDKLSYEYCIFSLICNPKLSKQRKYSLLLTIKNGDAISGFDEKVFSDLCKNIKARKLLQEYLSSRHNLVNKTNLFLEEDIIKVFSIRKQIGDIDGEFSLFH</sequence>
<dbReference type="AlphaFoldDB" id="X1LCZ1"/>